<dbReference type="AlphaFoldDB" id="A0A4U8UNQ2"/>
<name>A0A4U8UNQ2_STECR</name>
<proteinExistence type="predicted"/>
<evidence type="ECO:0000313" key="2">
    <source>
        <dbReference type="Proteomes" id="UP000298663"/>
    </source>
</evidence>
<sequence>MKKKWLLQRLEEPRVSRDPQLFLREGVDFAIDLSRLHIPPEGVTLIRRRLVYDEEPFIRYKDSIQVLHLTGLKLKDSFYRTLQQERSPVHLSKLREIAFHFCTFLEKPQKYMAVLTSLPKLEHVSFYRCKAKNRRNNFYFSPGEIWLLCDSLCEQRRERPLKIMFEANDALIEKGNRDWLKRLPGVDAVARCWQENREHRCLEITIKPWPIPLDAE</sequence>
<dbReference type="SUPFAM" id="SSF52047">
    <property type="entry name" value="RNI-like"/>
    <property type="match status" value="1"/>
</dbReference>
<keyword evidence="2" id="KW-1185">Reference proteome</keyword>
<dbReference type="Proteomes" id="UP000298663">
    <property type="component" value="Unassembled WGS sequence"/>
</dbReference>
<organism evidence="1 2">
    <name type="scientific">Steinernema carpocapsae</name>
    <name type="common">Entomopathogenic nematode</name>
    <dbReference type="NCBI Taxonomy" id="34508"/>
    <lineage>
        <taxon>Eukaryota</taxon>
        <taxon>Metazoa</taxon>
        <taxon>Ecdysozoa</taxon>
        <taxon>Nematoda</taxon>
        <taxon>Chromadorea</taxon>
        <taxon>Rhabditida</taxon>
        <taxon>Tylenchina</taxon>
        <taxon>Panagrolaimomorpha</taxon>
        <taxon>Strongyloidoidea</taxon>
        <taxon>Steinernematidae</taxon>
        <taxon>Steinernema</taxon>
    </lineage>
</organism>
<reference evidence="1 2" key="1">
    <citation type="journal article" date="2015" name="Genome Biol.">
        <title>Comparative genomics of Steinernema reveals deeply conserved gene regulatory networks.</title>
        <authorList>
            <person name="Dillman A.R."/>
            <person name="Macchietto M."/>
            <person name="Porter C.F."/>
            <person name="Rogers A."/>
            <person name="Williams B."/>
            <person name="Antoshechkin I."/>
            <person name="Lee M.M."/>
            <person name="Goodwin Z."/>
            <person name="Lu X."/>
            <person name="Lewis E.E."/>
            <person name="Goodrich-Blair H."/>
            <person name="Stock S.P."/>
            <person name="Adams B.J."/>
            <person name="Sternberg P.W."/>
            <person name="Mortazavi A."/>
        </authorList>
    </citation>
    <scope>NUCLEOTIDE SEQUENCE [LARGE SCALE GENOMIC DNA]</scope>
    <source>
        <strain evidence="1 2">ALL</strain>
    </source>
</reference>
<dbReference type="EMBL" id="AZBU02000001">
    <property type="protein sequence ID" value="TMS33138.1"/>
    <property type="molecule type" value="Genomic_DNA"/>
</dbReference>
<gene>
    <name evidence="1" type="ORF">L596_000912</name>
</gene>
<reference evidence="1 2" key="2">
    <citation type="journal article" date="2019" name="G3 (Bethesda)">
        <title>Hybrid Assembly of the Genome of the Entomopathogenic Nematode Steinernema carpocapsae Identifies the X-Chromosome.</title>
        <authorList>
            <person name="Serra L."/>
            <person name="Macchietto M."/>
            <person name="Macias-Munoz A."/>
            <person name="McGill C.J."/>
            <person name="Rodriguez I.M."/>
            <person name="Rodriguez B."/>
            <person name="Murad R."/>
            <person name="Mortazavi A."/>
        </authorList>
    </citation>
    <scope>NUCLEOTIDE SEQUENCE [LARGE SCALE GENOMIC DNA]</scope>
    <source>
        <strain evidence="1 2">ALL</strain>
    </source>
</reference>
<evidence type="ECO:0000313" key="1">
    <source>
        <dbReference type="EMBL" id="TMS33138.1"/>
    </source>
</evidence>
<protein>
    <submittedName>
        <fullName evidence="1">Uncharacterized protein</fullName>
    </submittedName>
</protein>
<accession>A0A4U8UNQ2</accession>
<comment type="caution">
    <text evidence="1">The sequence shown here is derived from an EMBL/GenBank/DDBJ whole genome shotgun (WGS) entry which is preliminary data.</text>
</comment>